<keyword evidence="8" id="KW-0969">Cilium</keyword>
<dbReference type="GO" id="GO:0009288">
    <property type="term" value="C:bacterial-type flagellum"/>
    <property type="evidence" value="ECO:0007669"/>
    <property type="project" value="UniProtKB-SubCell"/>
</dbReference>
<dbReference type="EMBL" id="CP018145">
    <property type="protein sequence ID" value="ASJ56095.1"/>
    <property type="molecule type" value="Genomic_DNA"/>
</dbReference>
<dbReference type="GO" id="GO:0005198">
    <property type="term" value="F:structural molecule activity"/>
    <property type="evidence" value="ECO:0007669"/>
    <property type="project" value="UniProtKB-UniRule"/>
</dbReference>
<comment type="function">
    <text evidence="4">Flagellin is the subunit protein which polymerizes to form the filaments of bacterial flagella.</text>
</comment>
<evidence type="ECO:0000256" key="4">
    <source>
        <dbReference type="RuleBase" id="RU362073"/>
    </source>
</evidence>
<dbReference type="AlphaFoldDB" id="A0A220MMV6"/>
<dbReference type="PRINTS" id="PR00207">
    <property type="entry name" value="FLAGELLIN"/>
</dbReference>
<comment type="subcellular location">
    <subcellularLocation>
        <location evidence="4">Secreted</location>
    </subcellularLocation>
    <subcellularLocation>
        <location evidence="4">Bacterial flagellum</location>
    </subcellularLocation>
</comment>
<evidence type="ECO:0000313" key="8">
    <source>
        <dbReference type="EMBL" id="ASJ56095.1"/>
    </source>
</evidence>
<dbReference type="Gene3D" id="1.20.1330.10">
    <property type="entry name" value="f41 fragment of flagellin, N-terminal domain"/>
    <property type="match status" value="1"/>
</dbReference>
<name>A0A220MMV6_9BACL</name>
<dbReference type="Proteomes" id="UP000197781">
    <property type="component" value="Chromosome"/>
</dbReference>
<comment type="similarity">
    <text evidence="1 4">Belongs to the bacterial flagellin family.</text>
</comment>
<accession>A0A220MMV6</accession>
<evidence type="ECO:0000259" key="7">
    <source>
        <dbReference type="Pfam" id="PF00700"/>
    </source>
</evidence>
<feature type="domain" description="Flagellin C-terminal" evidence="7">
    <location>
        <begin position="186"/>
        <end position="271"/>
    </location>
</feature>
<keyword evidence="8" id="KW-0966">Cell projection</keyword>
<dbReference type="RefSeq" id="WP_088909701.1">
    <property type="nucleotide sequence ID" value="NZ_CP018145.1"/>
</dbReference>
<evidence type="ECO:0000256" key="5">
    <source>
        <dbReference type="SAM" id="Coils"/>
    </source>
</evidence>
<dbReference type="KEGG" id="bfm:BP422_22640"/>
<feature type="domain" description="Flagellin N-terminal" evidence="6">
    <location>
        <begin position="3"/>
        <end position="141"/>
    </location>
</feature>
<dbReference type="Pfam" id="PF00700">
    <property type="entry name" value="Flagellin_C"/>
    <property type="match status" value="1"/>
</dbReference>
<protein>
    <recommendedName>
        <fullName evidence="2 4">Flagellin</fullName>
    </recommendedName>
</protein>
<gene>
    <name evidence="8" type="ORF">BP422_22640</name>
</gene>
<dbReference type="Gene3D" id="6.10.10.10">
    <property type="entry name" value="Flagellar export chaperone, C-terminal domain"/>
    <property type="match status" value="1"/>
</dbReference>
<proteinExistence type="inferred from homology"/>
<feature type="coiled-coil region" evidence="5">
    <location>
        <begin position="207"/>
        <end position="237"/>
    </location>
</feature>
<keyword evidence="8" id="KW-0282">Flagellum</keyword>
<keyword evidence="5" id="KW-0175">Coiled coil</keyword>
<dbReference type="GO" id="GO:0005576">
    <property type="term" value="C:extracellular region"/>
    <property type="evidence" value="ECO:0007669"/>
    <property type="project" value="UniProtKB-SubCell"/>
</dbReference>
<evidence type="ECO:0000313" key="9">
    <source>
        <dbReference type="Proteomes" id="UP000197781"/>
    </source>
</evidence>
<sequence length="272" mass="29694">MIINHNMSAMNTHRQLGANTGALSKNVEKLSSGYRINRAADDAAGLSISERMRSQIRGMDQAARNAQDGISLVQTAEGALQTVNNILVRVKELATQASNGTYDKTNDLTRINEEIAELAKEVENIHTNTKFNGIKLLDGSQDVTLQIGIEAAQTLTLTAASFDITTVKDAFANYQFNDQTAANGQLQNIEDQINKVSSARSYLGANQNRLENSINNLNTTAENLQAAESRIRDLDMAKEQMAFTKNNILTQASQAMLAQANQLPQGVLQLLR</sequence>
<organism evidence="8 9">
    <name type="scientific">Brevibacillus formosus</name>
    <dbReference type="NCBI Taxonomy" id="54913"/>
    <lineage>
        <taxon>Bacteria</taxon>
        <taxon>Bacillati</taxon>
        <taxon>Bacillota</taxon>
        <taxon>Bacilli</taxon>
        <taxon>Bacillales</taxon>
        <taxon>Paenibacillaceae</taxon>
        <taxon>Brevibacillus</taxon>
    </lineage>
</organism>
<dbReference type="InterPro" id="IPR042187">
    <property type="entry name" value="Flagellin_C_sub2"/>
</dbReference>
<dbReference type="SUPFAM" id="SSF64518">
    <property type="entry name" value="Phase 1 flagellin"/>
    <property type="match status" value="1"/>
</dbReference>
<dbReference type="InterPro" id="IPR001029">
    <property type="entry name" value="Flagellin_N"/>
</dbReference>
<keyword evidence="3 4" id="KW-0975">Bacterial flagellum</keyword>
<dbReference type="InterPro" id="IPR001492">
    <property type="entry name" value="Flagellin"/>
</dbReference>
<dbReference type="PANTHER" id="PTHR42792:SF2">
    <property type="entry name" value="FLAGELLIN"/>
    <property type="match status" value="1"/>
</dbReference>
<keyword evidence="4" id="KW-0964">Secreted</keyword>
<dbReference type="Pfam" id="PF00669">
    <property type="entry name" value="Flagellin_N"/>
    <property type="match status" value="1"/>
</dbReference>
<dbReference type="InterPro" id="IPR046358">
    <property type="entry name" value="Flagellin_C"/>
</dbReference>
<evidence type="ECO:0000259" key="6">
    <source>
        <dbReference type="Pfam" id="PF00669"/>
    </source>
</evidence>
<dbReference type="PANTHER" id="PTHR42792">
    <property type="entry name" value="FLAGELLIN"/>
    <property type="match status" value="1"/>
</dbReference>
<evidence type="ECO:0000256" key="2">
    <source>
        <dbReference type="ARBA" id="ARBA00020110"/>
    </source>
</evidence>
<evidence type="ECO:0000256" key="1">
    <source>
        <dbReference type="ARBA" id="ARBA00005709"/>
    </source>
</evidence>
<reference evidence="8 9" key="1">
    <citation type="submission" date="2016-11" db="EMBL/GenBank/DDBJ databases">
        <authorList>
            <person name="Jaros S."/>
            <person name="Januszkiewicz K."/>
            <person name="Wedrychowicz H."/>
        </authorList>
    </citation>
    <scope>NUCLEOTIDE SEQUENCE [LARGE SCALE GENOMIC DNA]</scope>
    <source>
        <strain evidence="8 9">NF2</strain>
    </source>
</reference>
<evidence type="ECO:0000256" key="3">
    <source>
        <dbReference type="ARBA" id="ARBA00023143"/>
    </source>
</evidence>